<evidence type="ECO:0000259" key="3">
    <source>
        <dbReference type="SMART" id="SM01217"/>
    </source>
</evidence>
<comment type="caution">
    <text evidence="4">The sequence shown here is derived from an EMBL/GenBank/DDBJ whole genome shotgun (WGS) entry which is preliminary data.</text>
</comment>
<dbReference type="InterPro" id="IPR013783">
    <property type="entry name" value="Ig-like_fold"/>
</dbReference>
<organism evidence="4">
    <name type="scientific">bioreactor metagenome</name>
    <dbReference type="NCBI Taxonomy" id="1076179"/>
    <lineage>
        <taxon>unclassified sequences</taxon>
        <taxon>metagenomes</taxon>
        <taxon>ecological metagenomes</taxon>
    </lineage>
</organism>
<dbReference type="GO" id="GO:0009044">
    <property type="term" value="F:xylan 1,4-beta-xylosidase activity"/>
    <property type="evidence" value="ECO:0007669"/>
    <property type="project" value="UniProtKB-EC"/>
</dbReference>
<name>A0A645IWY9_9ZZZZ</name>
<dbReference type="AlphaFoldDB" id="A0A645IWY9"/>
<feature type="domain" description="Fibronectin type III-like" evidence="3">
    <location>
        <begin position="52"/>
        <end position="121"/>
    </location>
</feature>
<proteinExistence type="inferred from homology"/>
<evidence type="ECO:0000313" key="4">
    <source>
        <dbReference type="EMBL" id="MPN55935.1"/>
    </source>
</evidence>
<sequence>MSQEPLFPFGYGLSYSRFKYGLAWLDRESIKTGEMISVSVPVSNMSGIDGDEVVQLYLRKENDADGPLKTLRAFSRINIPAGETRLVNLTLTGEQLEWWNATTGRMEVQPGNYEILVGSSSHTKDLQNLPVTIR</sequence>
<evidence type="ECO:0000256" key="2">
    <source>
        <dbReference type="ARBA" id="ARBA00022801"/>
    </source>
</evidence>
<dbReference type="Pfam" id="PF14310">
    <property type="entry name" value="Fn3-like"/>
    <property type="match status" value="1"/>
</dbReference>
<gene>
    <name evidence="4" type="primary">xyl3A_9</name>
    <name evidence="4" type="ORF">SDC9_203619</name>
</gene>
<protein>
    <submittedName>
        <fullName evidence="4">Xylan 1,4-beta-xylosidase</fullName>
        <ecNumber evidence="4">3.2.1.37</ecNumber>
    </submittedName>
</protein>
<accession>A0A645IWY9</accession>
<dbReference type="InterPro" id="IPR026891">
    <property type="entry name" value="Fn3-like"/>
</dbReference>
<dbReference type="SMART" id="SM01217">
    <property type="entry name" value="Fn3_like"/>
    <property type="match status" value="1"/>
</dbReference>
<keyword evidence="4" id="KW-0326">Glycosidase</keyword>
<dbReference type="EMBL" id="VSSQ01125703">
    <property type="protein sequence ID" value="MPN55935.1"/>
    <property type="molecule type" value="Genomic_DNA"/>
</dbReference>
<dbReference type="PANTHER" id="PTHR42715">
    <property type="entry name" value="BETA-GLUCOSIDASE"/>
    <property type="match status" value="1"/>
</dbReference>
<evidence type="ECO:0000256" key="1">
    <source>
        <dbReference type="ARBA" id="ARBA00005336"/>
    </source>
</evidence>
<reference evidence="4" key="1">
    <citation type="submission" date="2019-08" db="EMBL/GenBank/DDBJ databases">
        <authorList>
            <person name="Kucharzyk K."/>
            <person name="Murdoch R.W."/>
            <person name="Higgins S."/>
            <person name="Loffler F."/>
        </authorList>
    </citation>
    <scope>NUCLEOTIDE SEQUENCE</scope>
</reference>
<dbReference type="InterPro" id="IPR050288">
    <property type="entry name" value="Cellulose_deg_GH3"/>
</dbReference>
<dbReference type="EC" id="3.2.1.37" evidence="4"/>
<comment type="similarity">
    <text evidence="1">Belongs to the glycosyl hydrolase 3 family.</text>
</comment>
<dbReference type="PANTHER" id="PTHR42715:SF10">
    <property type="entry name" value="BETA-GLUCOSIDASE"/>
    <property type="match status" value="1"/>
</dbReference>
<keyword evidence="2 4" id="KW-0378">Hydrolase</keyword>
<dbReference type="Gene3D" id="2.60.40.10">
    <property type="entry name" value="Immunoglobulins"/>
    <property type="match status" value="1"/>
</dbReference>